<dbReference type="EMBL" id="RBCJ01000002">
    <property type="protein sequence ID" value="RKN81524.1"/>
    <property type="molecule type" value="Genomic_DNA"/>
</dbReference>
<evidence type="ECO:0000256" key="1">
    <source>
        <dbReference type="SAM" id="Phobius"/>
    </source>
</evidence>
<dbReference type="Proteomes" id="UP000276603">
    <property type="component" value="Unassembled WGS sequence"/>
</dbReference>
<proteinExistence type="predicted"/>
<gene>
    <name evidence="2" type="ORF">D7Z94_11465</name>
</gene>
<protein>
    <submittedName>
        <fullName evidence="2">Uncharacterized protein</fullName>
    </submittedName>
</protein>
<dbReference type="OrthoDB" id="1448779at2"/>
<dbReference type="AlphaFoldDB" id="A0A3B0CAA2"/>
<reference evidence="2 3" key="1">
    <citation type="submission" date="2018-10" db="EMBL/GenBank/DDBJ databases">
        <title>Ulvibacterium marinum gen. nov., sp. nov., a novel marine bacterium of the family Flavobacteriaceae, isolated from a culture of the green alga Ulva prolifera.</title>
        <authorList>
            <person name="Zhang Z."/>
        </authorList>
    </citation>
    <scope>NUCLEOTIDE SEQUENCE [LARGE SCALE GENOMIC DNA]</scope>
    <source>
        <strain evidence="2 3">CCMM003</strain>
    </source>
</reference>
<comment type="caution">
    <text evidence="2">The sequence shown here is derived from an EMBL/GenBank/DDBJ whole genome shotgun (WGS) entry which is preliminary data.</text>
</comment>
<keyword evidence="1" id="KW-0472">Membrane</keyword>
<evidence type="ECO:0000313" key="2">
    <source>
        <dbReference type="EMBL" id="RKN81524.1"/>
    </source>
</evidence>
<keyword evidence="1" id="KW-0812">Transmembrane</keyword>
<feature type="transmembrane region" description="Helical" evidence="1">
    <location>
        <begin position="61"/>
        <end position="79"/>
    </location>
</feature>
<dbReference type="RefSeq" id="WP_120711679.1">
    <property type="nucleotide sequence ID" value="NZ_RBCJ01000002.1"/>
</dbReference>
<keyword evidence="1" id="KW-1133">Transmembrane helix</keyword>
<keyword evidence="3" id="KW-1185">Reference proteome</keyword>
<organism evidence="2 3">
    <name type="scientific">Ulvibacterium marinum</name>
    <dbReference type="NCBI Taxonomy" id="2419782"/>
    <lineage>
        <taxon>Bacteria</taxon>
        <taxon>Pseudomonadati</taxon>
        <taxon>Bacteroidota</taxon>
        <taxon>Flavobacteriia</taxon>
        <taxon>Flavobacteriales</taxon>
        <taxon>Flavobacteriaceae</taxon>
        <taxon>Ulvibacterium</taxon>
    </lineage>
</organism>
<sequence>MSNDSKERKAEKIEELNWQNEADSELNSSEWFGAIIRYFWHLGRRKFDSFYNQKELKKNAIIGWLFKMIVIFILIYIGYRYI</sequence>
<name>A0A3B0CAA2_9FLAO</name>
<accession>A0A3B0CAA2</accession>
<evidence type="ECO:0000313" key="3">
    <source>
        <dbReference type="Proteomes" id="UP000276603"/>
    </source>
</evidence>